<keyword evidence="3" id="KW-1185">Reference proteome</keyword>
<evidence type="ECO:0000313" key="3">
    <source>
        <dbReference type="Proteomes" id="UP000315343"/>
    </source>
</evidence>
<name>A0A562J9F1_9FIRM</name>
<evidence type="ECO:0000313" key="2">
    <source>
        <dbReference type="EMBL" id="TWH79806.1"/>
    </source>
</evidence>
<gene>
    <name evidence="2" type="ORF">LY60_02125</name>
</gene>
<proteinExistence type="predicted"/>
<feature type="domain" description="Putative Se/S carrier protein-like" evidence="1">
    <location>
        <begin position="4"/>
        <end position="63"/>
    </location>
</feature>
<dbReference type="InterPro" id="IPR021778">
    <property type="entry name" value="Se/S_carrier-like"/>
</dbReference>
<dbReference type="AlphaFoldDB" id="A0A562J9F1"/>
<dbReference type="RefSeq" id="WP_019228138.1">
    <property type="nucleotide sequence ID" value="NZ_DAMBUX010000001.1"/>
</dbReference>
<evidence type="ECO:0000259" key="1">
    <source>
        <dbReference type="Pfam" id="PF11823"/>
    </source>
</evidence>
<organism evidence="2 3">
    <name type="scientific">Sedimentibacter saalensis</name>
    <dbReference type="NCBI Taxonomy" id="130788"/>
    <lineage>
        <taxon>Bacteria</taxon>
        <taxon>Bacillati</taxon>
        <taxon>Bacillota</taxon>
        <taxon>Tissierellia</taxon>
        <taxon>Sedimentibacter</taxon>
    </lineage>
</organism>
<reference evidence="2 3" key="1">
    <citation type="submission" date="2019-07" db="EMBL/GenBank/DDBJ databases">
        <title>Genomic Encyclopedia of Type Strains, Phase I: the one thousand microbial genomes (KMG-I) project.</title>
        <authorList>
            <person name="Kyrpides N."/>
        </authorList>
    </citation>
    <scope>NUCLEOTIDE SEQUENCE [LARGE SCALE GENOMIC DNA]</scope>
    <source>
        <strain evidence="2 3">DSM 13558</strain>
    </source>
</reference>
<dbReference type="OrthoDB" id="3192849at2"/>
<sequence length="86" mass="9666">MELYIITFKHGNYAVAAYNKLLGYGVRNIRLMQTPFSIKSECDLCIKAFGKEALNTVLNECSGKYSVDNVYSAVNKNGSYVYKLLP</sequence>
<protein>
    <submittedName>
        <fullName evidence="2">Uncharacterized protein DUF3343</fullName>
    </submittedName>
</protein>
<dbReference type="EMBL" id="VLKH01000005">
    <property type="protein sequence ID" value="TWH79806.1"/>
    <property type="molecule type" value="Genomic_DNA"/>
</dbReference>
<comment type="caution">
    <text evidence="2">The sequence shown here is derived from an EMBL/GenBank/DDBJ whole genome shotgun (WGS) entry which is preliminary data.</text>
</comment>
<dbReference type="Proteomes" id="UP000315343">
    <property type="component" value="Unassembled WGS sequence"/>
</dbReference>
<accession>A0A562J9F1</accession>
<dbReference type="Pfam" id="PF11823">
    <property type="entry name" value="Se_S_carrier"/>
    <property type="match status" value="1"/>
</dbReference>